<dbReference type="Gene3D" id="3.40.50.1110">
    <property type="entry name" value="SGNH hydrolase"/>
    <property type="match status" value="1"/>
</dbReference>
<dbReference type="RefSeq" id="WP_146595320.1">
    <property type="nucleotide sequence ID" value="NZ_SJPT01000005.1"/>
</dbReference>
<dbReference type="OrthoDB" id="274319at2"/>
<dbReference type="Proteomes" id="UP000316304">
    <property type="component" value="Unassembled WGS sequence"/>
</dbReference>
<proteinExistence type="predicted"/>
<dbReference type="InterPro" id="IPR036514">
    <property type="entry name" value="SGNH_hydro_sf"/>
</dbReference>
<protein>
    <recommendedName>
        <fullName evidence="3">SGNH hydrolase-type esterase domain-containing protein</fullName>
    </recommendedName>
</protein>
<dbReference type="AlphaFoldDB" id="A0A5C6CBD8"/>
<gene>
    <name evidence="1" type="ORF">Pla52o_31210</name>
</gene>
<sequence length="362" mass="39766">MNSFNANRIVAKWLLGALFGTLVIALTSPLFVRSYLPSHVDPLRGVVVPLAGDFYRWRSEGYATTAIGPHGMPGRVDLPEAKANGEFRIALWGDSQAEGVCVPDEHKLHRQIERIADASQREIVVLPFARSGDDAAEWLPQIPRVEGALAIDLHLILVAEIGDLEMAQRTATDPVVDPHWQANHNFISTNLPAFILHAGRRLLRFPDDTPRTLRFSIGPIVTDHAAVQGNDHKAIHDTPLSLAAEPPQTDWSSVMQTIRSSTDLPILIVYAPRVQRTRIAPVAVEGTEPNPETIAETTQAAQSAGISMLDIRQAFLKSASLNQWPHGFHNGIIMQGHLNETGYQIIASEIANQLDSFSFSHP</sequence>
<evidence type="ECO:0000313" key="2">
    <source>
        <dbReference type="Proteomes" id="UP000316304"/>
    </source>
</evidence>
<comment type="caution">
    <text evidence="1">The sequence shown here is derived from an EMBL/GenBank/DDBJ whole genome shotgun (WGS) entry which is preliminary data.</text>
</comment>
<name>A0A5C6CBD8_9BACT</name>
<dbReference type="EMBL" id="SJPT01000005">
    <property type="protein sequence ID" value="TWU22073.1"/>
    <property type="molecule type" value="Genomic_DNA"/>
</dbReference>
<evidence type="ECO:0008006" key="3">
    <source>
        <dbReference type="Google" id="ProtNLM"/>
    </source>
</evidence>
<reference evidence="1 2" key="1">
    <citation type="submission" date="2019-02" db="EMBL/GenBank/DDBJ databases">
        <title>Deep-cultivation of Planctomycetes and their phenomic and genomic characterization uncovers novel biology.</title>
        <authorList>
            <person name="Wiegand S."/>
            <person name="Jogler M."/>
            <person name="Boedeker C."/>
            <person name="Pinto D."/>
            <person name="Vollmers J."/>
            <person name="Rivas-Marin E."/>
            <person name="Kohn T."/>
            <person name="Peeters S.H."/>
            <person name="Heuer A."/>
            <person name="Rast P."/>
            <person name="Oberbeckmann S."/>
            <person name="Bunk B."/>
            <person name="Jeske O."/>
            <person name="Meyerdierks A."/>
            <person name="Storesund J.E."/>
            <person name="Kallscheuer N."/>
            <person name="Luecker S."/>
            <person name="Lage O.M."/>
            <person name="Pohl T."/>
            <person name="Merkel B.J."/>
            <person name="Hornburger P."/>
            <person name="Mueller R.-W."/>
            <person name="Bruemmer F."/>
            <person name="Labrenz M."/>
            <person name="Spormann A.M."/>
            <person name="Op Den Camp H."/>
            <person name="Overmann J."/>
            <person name="Amann R."/>
            <person name="Jetten M.S.M."/>
            <person name="Mascher T."/>
            <person name="Medema M.H."/>
            <person name="Devos D.P."/>
            <person name="Kaster A.-K."/>
            <person name="Ovreas L."/>
            <person name="Rohde M."/>
            <person name="Galperin M.Y."/>
            <person name="Jogler C."/>
        </authorList>
    </citation>
    <scope>NUCLEOTIDE SEQUENCE [LARGE SCALE GENOMIC DNA]</scope>
    <source>
        <strain evidence="1 2">Pla52o</strain>
    </source>
</reference>
<organism evidence="1 2">
    <name type="scientific">Novipirellula galeiformis</name>
    <dbReference type="NCBI Taxonomy" id="2528004"/>
    <lineage>
        <taxon>Bacteria</taxon>
        <taxon>Pseudomonadati</taxon>
        <taxon>Planctomycetota</taxon>
        <taxon>Planctomycetia</taxon>
        <taxon>Pirellulales</taxon>
        <taxon>Pirellulaceae</taxon>
        <taxon>Novipirellula</taxon>
    </lineage>
</organism>
<accession>A0A5C6CBD8</accession>
<dbReference type="GO" id="GO:0016788">
    <property type="term" value="F:hydrolase activity, acting on ester bonds"/>
    <property type="evidence" value="ECO:0007669"/>
    <property type="project" value="UniProtKB-ARBA"/>
</dbReference>
<keyword evidence="2" id="KW-1185">Reference proteome</keyword>
<dbReference type="SUPFAM" id="SSF52266">
    <property type="entry name" value="SGNH hydrolase"/>
    <property type="match status" value="1"/>
</dbReference>
<evidence type="ECO:0000313" key="1">
    <source>
        <dbReference type="EMBL" id="TWU22073.1"/>
    </source>
</evidence>